<dbReference type="PANTHER" id="PTHR43157:SF31">
    <property type="entry name" value="PHOSPHATIDYLINOSITOL-GLYCAN BIOSYNTHESIS CLASS F PROTEIN"/>
    <property type="match status" value="1"/>
</dbReference>
<dbReference type="STRING" id="66420.A0A194Q6L5"/>
<name>A0A194Q6L5_PAPXU</name>
<dbReference type="GO" id="GO:0016491">
    <property type="term" value="F:oxidoreductase activity"/>
    <property type="evidence" value="ECO:0007669"/>
    <property type="project" value="UniProtKB-KW"/>
</dbReference>
<dbReference type="Proteomes" id="UP000053268">
    <property type="component" value="Unassembled WGS sequence"/>
</dbReference>
<dbReference type="SUPFAM" id="SSF51735">
    <property type="entry name" value="NAD(P)-binding Rossmann-fold domains"/>
    <property type="match status" value="1"/>
</dbReference>
<dbReference type="PRINTS" id="PR00081">
    <property type="entry name" value="GDHRDH"/>
</dbReference>
<dbReference type="Pfam" id="PF00106">
    <property type="entry name" value="adh_short"/>
    <property type="match status" value="1"/>
</dbReference>
<evidence type="ECO:0000256" key="1">
    <source>
        <dbReference type="ARBA" id="ARBA00023002"/>
    </source>
</evidence>
<dbReference type="AlphaFoldDB" id="A0A194Q6L5"/>
<keyword evidence="1" id="KW-0560">Oxidoreductase</keyword>
<organism evidence="3 4">
    <name type="scientific">Papilio xuthus</name>
    <name type="common">Asian swallowtail butterfly</name>
    <dbReference type="NCBI Taxonomy" id="66420"/>
    <lineage>
        <taxon>Eukaryota</taxon>
        <taxon>Metazoa</taxon>
        <taxon>Ecdysozoa</taxon>
        <taxon>Arthropoda</taxon>
        <taxon>Hexapoda</taxon>
        <taxon>Insecta</taxon>
        <taxon>Pterygota</taxon>
        <taxon>Neoptera</taxon>
        <taxon>Endopterygota</taxon>
        <taxon>Lepidoptera</taxon>
        <taxon>Glossata</taxon>
        <taxon>Ditrysia</taxon>
        <taxon>Papilionoidea</taxon>
        <taxon>Papilionidae</taxon>
        <taxon>Papilioninae</taxon>
        <taxon>Papilio</taxon>
    </lineage>
</organism>
<dbReference type="Gene3D" id="3.40.50.720">
    <property type="entry name" value="NAD(P)-binding Rossmann-like Domain"/>
    <property type="match status" value="1"/>
</dbReference>
<proteinExistence type="predicted"/>
<evidence type="ECO:0000256" key="2">
    <source>
        <dbReference type="SAM" id="SignalP"/>
    </source>
</evidence>
<keyword evidence="4" id="KW-1185">Reference proteome</keyword>
<dbReference type="PANTHER" id="PTHR43157">
    <property type="entry name" value="PHOSPHATIDYLINOSITOL-GLYCAN BIOSYNTHESIS CLASS F PROTEIN-RELATED"/>
    <property type="match status" value="1"/>
</dbReference>
<evidence type="ECO:0000313" key="4">
    <source>
        <dbReference type="Proteomes" id="UP000053268"/>
    </source>
</evidence>
<dbReference type="InterPro" id="IPR036291">
    <property type="entry name" value="NAD(P)-bd_dom_sf"/>
</dbReference>
<accession>A0A194Q6L5</accession>
<dbReference type="CDD" id="cd05327">
    <property type="entry name" value="retinol-DH_like_SDR_c_like"/>
    <property type="match status" value="1"/>
</dbReference>
<feature type="signal peptide" evidence="2">
    <location>
        <begin position="1"/>
        <end position="22"/>
    </location>
</feature>
<feature type="chain" id="PRO_5008264094" evidence="2">
    <location>
        <begin position="23"/>
        <end position="307"/>
    </location>
</feature>
<reference evidence="3 4" key="1">
    <citation type="journal article" date="2015" name="Nat. Commun.">
        <title>Outbred genome sequencing and CRISPR/Cas9 gene editing in butterflies.</title>
        <authorList>
            <person name="Li X."/>
            <person name="Fan D."/>
            <person name="Zhang W."/>
            <person name="Liu G."/>
            <person name="Zhang L."/>
            <person name="Zhao L."/>
            <person name="Fang X."/>
            <person name="Chen L."/>
            <person name="Dong Y."/>
            <person name="Chen Y."/>
            <person name="Ding Y."/>
            <person name="Zhao R."/>
            <person name="Feng M."/>
            <person name="Zhu Y."/>
            <person name="Feng Y."/>
            <person name="Jiang X."/>
            <person name="Zhu D."/>
            <person name="Xiang H."/>
            <person name="Feng X."/>
            <person name="Li S."/>
            <person name="Wang J."/>
            <person name="Zhang G."/>
            <person name="Kronforst M.R."/>
            <person name="Wang W."/>
        </authorList>
    </citation>
    <scope>NUCLEOTIDE SEQUENCE [LARGE SCALE GENOMIC DNA]</scope>
    <source>
        <strain evidence="3">Ya'a_city_454_Px</strain>
        <tissue evidence="3">Whole body</tissue>
    </source>
</reference>
<protein>
    <submittedName>
        <fullName evidence="3">Retinol dehydrogenase 14</fullName>
    </submittedName>
</protein>
<dbReference type="InterPro" id="IPR002347">
    <property type="entry name" value="SDR_fam"/>
</dbReference>
<gene>
    <name evidence="3" type="ORF">RR46_10358</name>
</gene>
<dbReference type="EMBL" id="KQ459582">
    <property type="protein sequence ID" value="KPI99040.1"/>
    <property type="molecule type" value="Genomic_DNA"/>
</dbReference>
<evidence type="ECO:0000313" key="3">
    <source>
        <dbReference type="EMBL" id="KPI99040.1"/>
    </source>
</evidence>
<sequence>MWLLWLLLTLVIIKIFNKLTTGKCSSGNIMTGKVVIVTGASRGLGYETALDLARRGAKVIVACRDDTRGKQAVETIINKTNNKFVRYIKLDLSSLKSVREFVNEFTSKEAKLDVLINNAGTICTKTEDGIMRDMQVNHFGPFLLTILLTPILKKSSPSRVVIVSSALHKLGYVPENWSNTESYFQAYANSKLCNILFSNELARRLEGSGVVVNSLNPGQVNTSLYRSSTLLEKMRSLVLYTFFKSPEEGAQTSIYLAVADECDDVSGRYYEDCKESCMSHKAKDKDLAAKLWSMSEKFVKLSPEEVI</sequence>
<keyword evidence="2" id="KW-0732">Signal</keyword>